<dbReference type="EMBL" id="VUJX02000002">
    <property type="protein sequence ID" value="KAL0941519.1"/>
    <property type="molecule type" value="Genomic_DNA"/>
</dbReference>
<dbReference type="Proteomes" id="UP000805649">
    <property type="component" value="Unassembled WGS sequence"/>
</dbReference>
<name>A0ACC3ZBK2_COLTU</name>
<proteinExistence type="predicted"/>
<comment type="caution">
    <text evidence="1">The sequence shown here is derived from an EMBL/GenBank/DDBJ whole genome shotgun (WGS) entry which is preliminary data.</text>
</comment>
<keyword evidence="2" id="KW-1185">Reference proteome</keyword>
<accession>A0ACC3ZBK2</accession>
<organism evidence="1 2">
    <name type="scientific">Colletotrichum truncatum</name>
    <name type="common">Anthracnose fungus</name>
    <name type="synonym">Colletotrichum capsici</name>
    <dbReference type="NCBI Taxonomy" id="5467"/>
    <lineage>
        <taxon>Eukaryota</taxon>
        <taxon>Fungi</taxon>
        <taxon>Dikarya</taxon>
        <taxon>Ascomycota</taxon>
        <taxon>Pezizomycotina</taxon>
        <taxon>Sordariomycetes</taxon>
        <taxon>Hypocreomycetidae</taxon>
        <taxon>Glomerellales</taxon>
        <taxon>Glomerellaceae</taxon>
        <taxon>Colletotrichum</taxon>
        <taxon>Colletotrichum truncatum species complex</taxon>
    </lineage>
</organism>
<sequence>MSGSSTKRRAQNSIPTGHKRPRIESSSGRRDAVDETSRIEASSSTAEKAGKICHGCRRIDLECIFCENMRNAKLYRIWGGRRFSLRHMSPQNNCPLCKFFNNARSPPIKETETDPTYELRVFPAKGELGAWRLDFDDSPGFVVLPSSSHYPGSYQDTQGIILELADIPNRLCGRQIQPRVDLSLLKGWLGFCDNNHKALCKKPISQMPQGFRMIDCSTRKIVSWESAVDPKDYIALSYVWGNAEEGYAVSTDSLLGPLPRTIEDSILLTTSLGYRYLWIDRYCIPQDNIAGKQLQIQSMGLVYENAVVTIVAAAGDGPHHGLPGISATPRESQPSVKIGSRTLVFIPYPKKEILNSKWNSRGWTYQEGLLSRRKLIFTDTQVYFQCNAMHCLESIQISLERLHIHKNIRMQDNVDMSRVFPLRGLGKSTNDLEDRLGEYLRRDLTFDSDILDAFRGVLSAFEHKFSTPMKSLHGIPIYSTLFSTTDLEAFVFGLSWWSVGHQEPQRRPGFPSWTWAGWKLSGVSFSFYGATRDPATPSLVDISVEYADGLVLPWSENEDRILANDRSGSPPSFLRICGPTFEVQVSPDGEILRDDEAGILEQQISRRMAGSIQDATRRYPYSAHRAKANDDGTFSLTFLVLGHAGYSISFLVLCQPEGCLHFERFDSSMLVKRTVELGVKAELAIPDALKGLTMREVRIG</sequence>
<evidence type="ECO:0000313" key="1">
    <source>
        <dbReference type="EMBL" id="KAL0941519.1"/>
    </source>
</evidence>
<evidence type="ECO:0000313" key="2">
    <source>
        <dbReference type="Proteomes" id="UP000805649"/>
    </source>
</evidence>
<gene>
    <name evidence="1" type="ORF">CTRU02_204282</name>
</gene>
<protein>
    <submittedName>
        <fullName evidence="1">Tol protein</fullName>
    </submittedName>
</protein>
<reference evidence="1 2" key="1">
    <citation type="journal article" date="2020" name="Phytopathology">
        <title>Genome Sequence Resources of Colletotrichum truncatum, C. plurivorum, C. musicola, and C. sojae: Four Species Pathogenic to Soybean (Glycine max).</title>
        <authorList>
            <person name="Rogerio F."/>
            <person name="Boufleur T.R."/>
            <person name="Ciampi-Guillardi M."/>
            <person name="Sukno S.A."/>
            <person name="Thon M.R."/>
            <person name="Massola Junior N.S."/>
            <person name="Baroncelli R."/>
        </authorList>
    </citation>
    <scope>NUCLEOTIDE SEQUENCE [LARGE SCALE GENOMIC DNA]</scope>
    <source>
        <strain evidence="1 2">CMES1059</strain>
    </source>
</reference>